<sequence length="65" mass="7297">MSLFRQLIANVACSIRANVARRSLGENTGLRIAALQPRSADAIKRFRAERRQARLRRSLGDHPAL</sequence>
<gene>
    <name evidence="1" type="ORF">KL86PLE_20176</name>
</gene>
<organism evidence="1">
    <name type="scientific">uncultured Pleomorphomonas sp</name>
    <dbReference type="NCBI Taxonomy" id="442121"/>
    <lineage>
        <taxon>Bacteria</taxon>
        <taxon>Pseudomonadati</taxon>
        <taxon>Pseudomonadota</taxon>
        <taxon>Alphaproteobacteria</taxon>
        <taxon>Hyphomicrobiales</taxon>
        <taxon>Pleomorphomonadaceae</taxon>
        <taxon>Pleomorphomonas</taxon>
        <taxon>environmental samples</taxon>
    </lineage>
</organism>
<evidence type="ECO:0000313" key="1">
    <source>
        <dbReference type="EMBL" id="SCM75508.1"/>
    </source>
</evidence>
<dbReference type="AlphaFoldDB" id="A0A212LDF5"/>
<name>A0A212LDF5_9HYPH</name>
<proteinExistence type="predicted"/>
<dbReference type="EMBL" id="FMJD01000006">
    <property type="protein sequence ID" value="SCM75508.1"/>
    <property type="molecule type" value="Genomic_DNA"/>
</dbReference>
<protein>
    <submittedName>
        <fullName evidence="1">Uncharacterized protein</fullName>
    </submittedName>
</protein>
<accession>A0A212LDF5</accession>
<reference evidence="1" key="1">
    <citation type="submission" date="2016-08" db="EMBL/GenBank/DDBJ databases">
        <authorList>
            <person name="Seilhamer J.J."/>
        </authorList>
    </citation>
    <scope>NUCLEOTIDE SEQUENCE</scope>
    <source>
        <strain evidence="1">86</strain>
    </source>
</reference>